<gene>
    <name evidence="1" type="ORF">B0J15DRAFT_232412</name>
</gene>
<evidence type="ECO:0000313" key="2">
    <source>
        <dbReference type="Proteomes" id="UP000736672"/>
    </source>
</evidence>
<dbReference type="AlphaFoldDB" id="A0A9P9KUG0"/>
<protein>
    <submittedName>
        <fullName evidence="1">Uncharacterized protein</fullName>
    </submittedName>
</protein>
<reference evidence="1" key="1">
    <citation type="journal article" date="2021" name="Nat. Commun.">
        <title>Genetic determinants of endophytism in the Arabidopsis root mycobiome.</title>
        <authorList>
            <person name="Mesny F."/>
            <person name="Miyauchi S."/>
            <person name="Thiergart T."/>
            <person name="Pickel B."/>
            <person name="Atanasova L."/>
            <person name="Karlsson M."/>
            <person name="Huettel B."/>
            <person name="Barry K.W."/>
            <person name="Haridas S."/>
            <person name="Chen C."/>
            <person name="Bauer D."/>
            <person name="Andreopoulos W."/>
            <person name="Pangilinan J."/>
            <person name="LaButti K."/>
            <person name="Riley R."/>
            <person name="Lipzen A."/>
            <person name="Clum A."/>
            <person name="Drula E."/>
            <person name="Henrissat B."/>
            <person name="Kohler A."/>
            <person name="Grigoriev I.V."/>
            <person name="Martin F.M."/>
            <person name="Hacquard S."/>
        </authorList>
    </citation>
    <scope>NUCLEOTIDE SEQUENCE</scope>
    <source>
        <strain evidence="1">FSSC 5 MPI-SDFR-AT-0091</strain>
    </source>
</reference>
<name>A0A9P9KUG0_FUSSL</name>
<dbReference type="Proteomes" id="UP000736672">
    <property type="component" value="Unassembled WGS sequence"/>
</dbReference>
<keyword evidence="2" id="KW-1185">Reference proteome</keyword>
<proteinExistence type="predicted"/>
<sequence>MPFIDDNFSSTYAYGPRRPLSFHNDSYPSSESHIDESILPTCDSSYSWVNNWGLQEDDEGHASVLLSFACIFPLIFPEETLKGLNHEADGRKPDELIKYFCSKYSNELGLGFPEISTRDLSMRIITRIINKIINGLQSRRRFTVLSCEEFEFTGRAESILQRVDNKGEELPRERLTTKGFAINIGYLVGKSGRFVYPGISMGQIIQIATILPRRE</sequence>
<evidence type="ECO:0000313" key="1">
    <source>
        <dbReference type="EMBL" id="KAH7268741.1"/>
    </source>
</evidence>
<comment type="caution">
    <text evidence="1">The sequence shown here is derived from an EMBL/GenBank/DDBJ whole genome shotgun (WGS) entry which is preliminary data.</text>
</comment>
<dbReference type="EMBL" id="JAGTJS010000005">
    <property type="protein sequence ID" value="KAH7268741.1"/>
    <property type="molecule type" value="Genomic_DNA"/>
</dbReference>
<organism evidence="1 2">
    <name type="scientific">Fusarium solani</name>
    <name type="common">Filamentous fungus</name>
    <dbReference type="NCBI Taxonomy" id="169388"/>
    <lineage>
        <taxon>Eukaryota</taxon>
        <taxon>Fungi</taxon>
        <taxon>Dikarya</taxon>
        <taxon>Ascomycota</taxon>
        <taxon>Pezizomycotina</taxon>
        <taxon>Sordariomycetes</taxon>
        <taxon>Hypocreomycetidae</taxon>
        <taxon>Hypocreales</taxon>
        <taxon>Nectriaceae</taxon>
        <taxon>Fusarium</taxon>
        <taxon>Fusarium solani species complex</taxon>
    </lineage>
</organism>
<accession>A0A9P9KUG0</accession>